<keyword evidence="6" id="KW-0547">Nucleotide-binding</keyword>
<evidence type="ECO:0000256" key="11">
    <source>
        <dbReference type="SAM" id="MobiDB-lite"/>
    </source>
</evidence>
<dbReference type="Proteomes" id="UP000002195">
    <property type="component" value="Unassembled WGS sequence"/>
</dbReference>
<comment type="caution">
    <text evidence="14">The sequence shown here is derived from an EMBL/GenBank/DDBJ whole genome shotgun (WGS) entry which is preliminary data.</text>
</comment>
<protein>
    <submittedName>
        <fullName evidence="14">P-type ATPase</fullName>
    </submittedName>
</protein>
<dbReference type="GO" id="GO:0043682">
    <property type="term" value="F:P-type divalent copper transporter activity"/>
    <property type="evidence" value="ECO:0000318"/>
    <property type="project" value="GO_Central"/>
</dbReference>
<organism evidence="14 15">
    <name type="scientific">Dictyostelium discoideum</name>
    <name type="common">Social amoeba</name>
    <dbReference type="NCBI Taxonomy" id="44689"/>
    <lineage>
        <taxon>Eukaryota</taxon>
        <taxon>Amoebozoa</taxon>
        <taxon>Evosea</taxon>
        <taxon>Eumycetozoa</taxon>
        <taxon>Dictyostelia</taxon>
        <taxon>Dictyosteliales</taxon>
        <taxon>Dictyosteliaceae</taxon>
        <taxon>Dictyostelium</taxon>
    </lineage>
</organism>
<dbReference type="GO" id="GO:0009617">
    <property type="term" value="P:response to bacterium"/>
    <property type="evidence" value="ECO:0000314"/>
    <property type="project" value="dictyBase"/>
</dbReference>
<dbReference type="PANTHER" id="PTHR43520:SF4">
    <property type="entry name" value="P-TYPE ATPASE"/>
    <property type="match status" value="1"/>
</dbReference>
<dbReference type="SUPFAM" id="SSF81660">
    <property type="entry name" value="Metal cation-transporting ATPase, ATP-binding domain N"/>
    <property type="match status" value="1"/>
</dbReference>
<dbReference type="NCBIfam" id="TIGR01494">
    <property type="entry name" value="ATPase_P-type"/>
    <property type="match status" value="2"/>
</dbReference>
<dbReference type="GO" id="GO:0016887">
    <property type="term" value="F:ATP hydrolysis activity"/>
    <property type="evidence" value="ECO:0007669"/>
    <property type="project" value="InterPro"/>
</dbReference>
<evidence type="ECO:0000256" key="9">
    <source>
        <dbReference type="ARBA" id="ARBA00022989"/>
    </source>
</evidence>
<evidence type="ECO:0000256" key="2">
    <source>
        <dbReference type="ARBA" id="ARBA00006024"/>
    </source>
</evidence>
<dbReference type="SFLD" id="SFLDS00003">
    <property type="entry name" value="Haloacid_Dehalogenase"/>
    <property type="match status" value="1"/>
</dbReference>
<dbReference type="GeneID" id="8617046"/>
<dbReference type="AlphaFoldDB" id="Q55DN5"/>
<dbReference type="InterPro" id="IPR023298">
    <property type="entry name" value="ATPase_P-typ_TM_dom_sf"/>
</dbReference>
<dbReference type="KEGG" id="ddi:DDB_G0269590"/>
<feature type="transmembrane region" description="Helical" evidence="12">
    <location>
        <begin position="801"/>
        <end position="826"/>
    </location>
</feature>
<name>Q55DN5_DICDI</name>
<dbReference type="PhylomeDB" id="Q55DN5"/>
<dbReference type="InterPro" id="IPR036163">
    <property type="entry name" value="HMA_dom_sf"/>
</dbReference>
<dbReference type="GO" id="GO:0005524">
    <property type="term" value="F:ATP binding"/>
    <property type="evidence" value="ECO:0007669"/>
    <property type="project" value="UniProtKB-KW"/>
</dbReference>
<feature type="transmembrane region" description="Helical" evidence="12">
    <location>
        <begin position="608"/>
        <end position="627"/>
    </location>
</feature>
<evidence type="ECO:0000256" key="10">
    <source>
        <dbReference type="ARBA" id="ARBA00023136"/>
    </source>
</evidence>
<dbReference type="PaxDb" id="44689-DDB0237683"/>
<proteinExistence type="inferred from homology"/>
<sequence length="1386" mass="151392">MGDFKGEDDNYDYDEGIPLFNQVIFTNSYNNSKVVLDDNQDDIIFITPPSPPPTLQTKKQCEKGCCGEKKSLLTNNDEDRDKDEDEEEDDDDGVPKNYKSNSNVGSIVSLDMDSLNSAIIMEPNFQKDYTISSPVVTTTTTTTTTTTSNDNCKKGCCPTPSDDEKMITKDDKGSCKKGCCSSSSKTTETNDIGCKKGCCPTEQPKQQVESTKTYCCNICVTGHCCKVDCCKQVCCLTYSVGVPNFSFMRSSSSSDDNNNDYNSDQQRKKRIFATMFSKTCGTFGFKVGYSELNEDKVDIEQQEERDNKGLSTNNNVSIELLPITTTNNFKNSTGIKSSQSSTLSKSLEKVELHLMISGMTCADCVTTLEQKMKSLSGVNEIQTSLFTGKCKINYSPMIIQPQQILQVIENIGFVGKQVHGQSSNSNQITIEIISLSPTSTLTTILNDQLIENIKLSIDGVLDAIEESGSVNDKLTIVYDTDKIGPRNLLKEIQLIFGDNFKIQPNTKLNNNNNSNNKNNNSKDNNNNNLKSLLMFCILLFIPTILISYIFPNIKSVKEVMEFEIGKGITMSILLLLSFATPIQFYCGKPLYISAWKTLIYARKCSMDLLVMTSSTIAYFYSLINLILNHFSSLNYNGPIFFETCVILLTLIILGRYLEHLAKSKASNVLVEKMKQLDSSNAILLSNNNNKDVGSEQEIMIEKELIEKGDILKVLPFTKIPTDGIIIRGNGGYIDESIITGEANHVYKRIDDYVFGGTMNQKGCLIIKVTKHSNDTALSNIIKLVEESQSIKPNFQNYADLVASYFVPTILICSIITFIVWFCLIHYNVVIATDNQSAFTFAIKISMSLMVISCPCAISLATPTSIMVGSAIGAKKFGILFKGGGQVIELASKVNKVIFDKTGTLTTGEIDINHFSIYDQSISPKQFFFYTASAELSSEHLIGKSIKQYAIQQFTLEKALQEPTNSEVHPGKGIISFINNNKIMVGNQSFIVEQLSNNNNKIDSCQSPLQSSQLINSKSDDCKKGCCLSLPPPPPPPTSISNGSECKKGCCPAAAAPPISTGNGSDCKKGCCPSLPPPPPTSISNSSDCKKGCCPAPPPTSISNGSDCKKGCCSSSSSQLSKSQSKEVIINSVIQNDIDKLENQGKTVILVSMNEKIIGLVSLSDKLKPEAKKVISKLKNNGIDVWLVSGDNKRATQSIGEQLNINSGNIIGSALPIDKFNIVRKLQGYNTTEDNCCGTDGGDGFNGASVGCSGSDNNSNNGKNKSIVVMVGDGVNDSLALVQSDIGISISNGTDIAIESSSVILLKNDLNDILVCFDLSKSIFKTIKFNLFWAFIYNLLGIPLSSGILYPWFTIPPALAGLSELLSSLPVVLFSLTLNNYKYQNKN</sequence>
<dbReference type="InterPro" id="IPR036412">
    <property type="entry name" value="HAD-like_sf"/>
</dbReference>
<evidence type="ECO:0000256" key="1">
    <source>
        <dbReference type="ARBA" id="ARBA00004651"/>
    </source>
</evidence>
<dbReference type="PROSITE" id="PS50846">
    <property type="entry name" value="HMA_2"/>
    <property type="match status" value="1"/>
</dbReference>
<evidence type="ECO:0000256" key="3">
    <source>
        <dbReference type="ARBA" id="ARBA00022475"/>
    </source>
</evidence>
<dbReference type="PRINTS" id="PR00942">
    <property type="entry name" value="CUATPASEI"/>
</dbReference>
<dbReference type="SFLD" id="SFLDF00027">
    <property type="entry name" value="p-type_atpase"/>
    <property type="match status" value="1"/>
</dbReference>
<dbReference type="PRINTS" id="PR00119">
    <property type="entry name" value="CATATPASE"/>
</dbReference>
<dbReference type="InterPro" id="IPR008250">
    <property type="entry name" value="ATPase_P-typ_transduc_dom_A_sf"/>
</dbReference>
<feature type="transmembrane region" description="Helical" evidence="12">
    <location>
        <begin position="532"/>
        <end position="550"/>
    </location>
</feature>
<dbReference type="SUPFAM" id="SSF81665">
    <property type="entry name" value="Calcium ATPase, transmembrane domain M"/>
    <property type="match status" value="1"/>
</dbReference>
<comment type="subcellular location">
    <subcellularLocation>
        <location evidence="1">Cell membrane</location>
        <topology evidence="1">Multi-pass membrane protein</topology>
    </subcellularLocation>
</comment>
<dbReference type="InterPro" id="IPR044492">
    <property type="entry name" value="P_typ_ATPase_HD_dom"/>
</dbReference>
<dbReference type="SUPFAM" id="SSF55008">
    <property type="entry name" value="HMA, heavy metal-associated domain"/>
    <property type="match status" value="1"/>
</dbReference>
<dbReference type="SMR" id="Q55DN5"/>
<dbReference type="Gene3D" id="2.70.150.10">
    <property type="entry name" value="Calcium-transporting ATPase, cytoplasmic transduction domain A"/>
    <property type="match status" value="1"/>
</dbReference>
<gene>
    <name evidence="14" type="ORF">DDB_G0269590</name>
</gene>
<dbReference type="GO" id="GO:0016020">
    <property type="term" value="C:membrane"/>
    <property type="evidence" value="ECO:0000318"/>
    <property type="project" value="GO_Central"/>
</dbReference>
<dbReference type="InterPro" id="IPR023214">
    <property type="entry name" value="HAD_sf"/>
</dbReference>
<keyword evidence="7" id="KW-0067">ATP-binding</keyword>
<comment type="similarity">
    <text evidence="2">Belongs to the cation transport ATPase (P-type) (TC 3.A.3) family. Type IB subfamily.</text>
</comment>
<dbReference type="dictyBase" id="DDB_G0269590"/>
<evidence type="ECO:0000256" key="12">
    <source>
        <dbReference type="SAM" id="Phobius"/>
    </source>
</evidence>
<feature type="transmembrane region" description="Helical" evidence="12">
    <location>
        <begin position="639"/>
        <end position="657"/>
    </location>
</feature>
<dbReference type="SUPFAM" id="SSF56784">
    <property type="entry name" value="HAD-like"/>
    <property type="match status" value="1"/>
</dbReference>
<dbReference type="Pfam" id="PF00403">
    <property type="entry name" value="HMA"/>
    <property type="match status" value="1"/>
</dbReference>
<dbReference type="CDD" id="cd00371">
    <property type="entry name" value="HMA"/>
    <property type="match status" value="1"/>
</dbReference>
<dbReference type="InterPro" id="IPR059000">
    <property type="entry name" value="ATPase_P-type_domA"/>
</dbReference>
<dbReference type="eggNOG" id="KOG0207">
    <property type="taxonomic scope" value="Eukaryota"/>
</dbReference>
<keyword evidence="8" id="KW-1278">Translocase</keyword>
<evidence type="ECO:0000256" key="8">
    <source>
        <dbReference type="ARBA" id="ARBA00022967"/>
    </source>
</evidence>
<evidence type="ECO:0000313" key="14">
    <source>
        <dbReference type="EMBL" id="EAL72145.2"/>
    </source>
</evidence>
<dbReference type="Gene3D" id="3.40.50.1000">
    <property type="entry name" value="HAD superfamily/HAD-like"/>
    <property type="match status" value="3"/>
</dbReference>
<dbReference type="RefSeq" id="XP_646096.2">
    <property type="nucleotide sequence ID" value="XM_641004.2"/>
</dbReference>
<feature type="region of interest" description="Disordered" evidence="11">
    <location>
        <begin position="72"/>
        <end position="104"/>
    </location>
</feature>
<evidence type="ECO:0000256" key="7">
    <source>
        <dbReference type="ARBA" id="ARBA00022840"/>
    </source>
</evidence>
<keyword evidence="15" id="KW-1185">Reference proteome</keyword>
<dbReference type="InterPro" id="IPR018303">
    <property type="entry name" value="ATPase_P-typ_P_site"/>
</dbReference>
<dbReference type="FunFam" id="2.70.150.10:FF:000020">
    <property type="entry name" value="Copper-exporting P-type ATPase A"/>
    <property type="match status" value="1"/>
</dbReference>
<reference evidence="14 15" key="1">
    <citation type="journal article" date="2005" name="Nature">
        <title>The genome of the social amoeba Dictyostelium discoideum.</title>
        <authorList>
            <consortium name="The Dictyostelium discoideum Sequencing Consortium"/>
            <person name="Eichinger L."/>
            <person name="Pachebat J.A."/>
            <person name="Glockner G."/>
            <person name="Rajandream M.A."/>
            <person name="Sucgang R."/>
            <person name="Berriman M."/>
            <person name="Song J."/>
            <person name="Olsen R."/>
            <person name="Szafranski K."/>
            <person name="Xu Q."/>
            <person name="Tunggal B."/>
            <person name="Kummerfeld S."/>
            <person name="Madera M."/>
            <person name="Konfortov B.A."/>
            <person name="Rivero F."/>
            <person name="Bankier A.T."/>
            <person name="Lehmann R."/>
            <person name="Hamlin N."/>
            <person name="Davies R."/>
            <person name="Gaudet P."/>
            <person name="Fey P."/>
            <person name="Pilcher K."/>
            <person name="Chen G."/>
            <person name="Saunders D."/>
            <person name="Sodergren E."/>
            <person name="Davis P."/>
            <person name="Kerhornou A."/>
            <person name="Nie X."/>
            <person name="Hall N."/>
            <person name="Anjard C."/>
            <person name="Hemphill L."/>
            <person name="Bason N."/>
            <person name="Farbrother P."/>
            <person name="Desany B."/>
            <person name="Just E."/>
            <person name="Morio T."/>
            <person name="Rost R."/>
            <person name="Churcher C."/>
            <person name="Cooper J."/>
            <person name="Haydock S."/>
            <person name="van Driessche N."/>
            <person name="Cronin A."/>
            <person name="Goodhead I."/>
            <person name="Muzny D."/>
            <person name="Mourier T."/>
            <person name="Pain A."/>
            <person name="Lu M."/>
            <person name="Harper D."/>
            <person name="Lindsay R."/>
            <person name="Hauser H."/>
            <person name="James K."/>
            <person name="Quiles M."/>
            <person name="Madan Babu M."/>
            <person name="Saito T."/>
            <person name="Buchrieser C."/>
            <person name="Wardroper A."/>
            <person name="Felder M."/>
            <person name="Thangavelu M."/>
            <person name="Johnson D."/>
            <person name="Knights A."/>
            <person name="Loulseged H."/>
            <person name="Mungall K."/>
            <person name="Oliver K."/>
            <person name="Price C."/>
            <person name="Quail M.A."/>
            <person name="Urushihara H."/>
            <person name="Hernandez J."/>
            <person name="Rabbinowitsch E."/>
            <person name="Steffen D."/>
            <person name="Sanders M."/>
            <person name="Ma J."/>
            <person name="Kohara Y."/>
            <person name="Sharp S."/>
            <person name="Simmonds M."/>
            <person name="Spiegler S."/>
            <person name="Tivey A."/>
            <person name="Sugano S."/>
            <person name="White B."/>
            <person name="Walker D."/>
            <person name="Woodward J."/>
            <person name="Winckler T."/>
            <person name="Tanaka Y."/>
            <person name="Shaulsky G."/>
            <person name="Schleicher M."/>
            <person name="Weinstock G."/>
            <person name="Rosenthal A."/>
            <person name="Cox E.C."/>
            <person name="Chisholm R.L."/>
            <person name="Gibbs R."/>
            <person name="Loomis W.F."/>
            <person name="Platzer M."/>
            <person name="Kay R.R."/>
            <person name="Williams J."/>
            <person name="Dear P.H."/>
            <person name="Noegel A.A."/>
            <person name="Barrell B."/>
            <person name="Kuspa A."/>
        </authorList>
    </citation>
    <scope>NUCLEOTIDE SEQUENCE [LARGE SCALE GENOMIC DNA]</scope>
    <source>
        <strain evidence="14 15">AX4</strain>
    </source>
</reference>
<feature type="transmembrane region" description="Helical" evidence="12">
    <location>
        <begin position="570"/>
        <end position="587"/>
    </location>
</feature>
<dbReference type="VEuPathDB" id="AmoebaDB:DDB_G0269590"/>
<dbReference type="InterPro" id="IPR001757">
    <property type="entry name" value="P_typ_ATPase"/>
</dbReference>
<dbReference type="GlyGen" id="Q55DN5">
    <property type="glycosylation" value="1 site"/>
</dbReference>
<dbReference type="PANTHER" id="PTHR43520">
    <property type="entry name" value="ATP7, ISOFORM B"/>
    <property type="match status" value="1"/>
</dbReference>
<feature type="transmembrane region" description="Helical" evidence="12">
    <location>
        <begin position="1358"/>
        <end position="1377"/>
    </location>
</feature>
<dbReference type="InterPro" id="IPR006121">
    <property type="entry name" value="HMA_dom"/>
</dbReference>
<feature type="transmembrane region" description="Helical" evidence="12">
    <location>
        <begin position="1330"/>
        <end position="1352"/>
    </location>
</feature>
<evidence type="ECO:0000259" key="13">
    <source>
        <dbReference type="PROSITE" id="PS50846"/>
    </source>
</evidence>
<dbReference type="Gene3D" id="3.40.1110.10">
    <property type="entry name" value="Calcium-transporting ATPase, cytoplasmic domain N"/>
    <property type="match status" value="2"/>
</dbReference>
<dbReference type="GO" id="GO:0055070">
    <property type="term" value="P:copper ion homeostasis"/>
    <property type="evidence" value="ECO:0000318"/>
    <property type="project" value="GO_Central"/>
</dbReference>
<accession>Q55DN5</accession>
<evidence type="ECO:0000313" key="15">
    <source>
        <dbReference type="Proteomes" id="UP000002195"/>
    </source>
</evidence>
<dbReference type="SUPFAM" id="SSF81653">
    <property type="entry name" value="Calcium ATPase, transduction domain A"/>
    <property type="match status" value="1"/>
</dbReference>
<evidence type="ECO:0000256" key="5">
    <source>
        <dbReference type="ARBA" id="ARBA00022723"/>
    </source>
</evidence>
<evidence type="ECO:0000256" key="6">
    <source>
        <dbReference type="ARBA" id="ARBA00022741"/>
    </source>
</evidence>
<dbReference type="PROSITE" id="PS00154">
    <property type="entry name" value="ATPASE_E1_E2"/>
    <property type="match status" value="1"/>
</dbReference>
<dbReference type="OMA" id="PKKDNCK"/>
<dbReference type="Gene3D" id="3.30.70.100">
    <property type="match status" value="1"/>
</dbReference>
<dbReference type="InterPro" id="IPR023299">
    <property type="entry name" value="ATPase_P-typ_cyto_dom_N"/>
</dbReference>
<feature type="transmembrane region" description="Helical" evidence="12">
    <location>
        <begin position="846"/>
        <end position="871"/>
    </location>
</feature>
<feature type="compositionally biased region" description="Acidic residues" evidence="11">
    <location>
        <begin position="76"/>
        <end position="92"/>
    </location>
</feature>
<evidence type="ECO:0000256" key="4">
    <source>
        <dbReference type="ARBA" id="ARBA00022692"/>
    </source>
</evidence>
<keyword evidence="3" id="KW-1003">Cell membrane</keyword>
<keyword evidence="9 12" id="KW-1133">Transmembrane helix</keyword>
<dbReference type="FunFam" id="3.30.70.100:FF:000033">
    <property type="entry name" value="Copper-transporting ATPase HMA5"/>
    <property type="match status" value="1"/>
</dbReference>
<dbReference type="InParanoid" id="Q55DN5"/>
<feature type="domain" description="HMA" evidence="13">
    <location>
        <begin position="350"/>
        <end position="416"/>
    </location>
</feature>
<dbReference type="FunCoup" id="Q55DN5">
    <property type="interactions" value="3"/>
</dbReference>
<dbReference type="Pfam" id="PF00702">
    <property type="entry name" value="Hydrolase"/>
    <property type="match status" value="1"/>
</dbReference>
<dbReference type="GO" id="GO:0005507">
    <property type="term" value="F:copper ion binding"/>
    <property type="evidence" value="ECO:0000318"/>
    <property type="project" value="GO_Central"/>
</dbReference>
<dbReference type="STRING" id="44689.Q55DN5"/>
<keyword evidence="5" id="KW-0479">Metal-binding</keyword>
<dbReference type="Pfam" id="PF00122">
    <property type="entry name" value="E1-E2_ATPase"/>
    <property type="match status" value="1"/>
</dbReference>
<keyword evidence="10 12" id="KW-0472">Membrane</keyword>
<dbReference type="EMBL" id="AAFI02000005">
    <property type="protein sequence ID" value="EAL72145.2"/>
    <property type="molecule type" value="Genomic_DNA"/>
</dbReference>
<keyword evidence="4 12" id="KW-0812">Transmembrane</keyword>
<dbReference type="SFLD" id="SFLDG00002">
    <property type="entry name" value="C1.7:_P-type_atpase_like"/>
    <property type="match status" value="1"/>
</dbReference>
<dbReference type="GO" id="GO:0005886">
    <property type="term" value="C:plasma membrane"/>
    <property type="evidence" value="ECO:0007669"/>
    <property type="project" value="UniProtKB-SubCell"/>
</dbReference>
<dbReference type="HOGENOM" id="CLU_001771_0_0_1"/>